<dbReference type="SUPFAM" id="SSF48371">
    <property type="entry name" value="ARM repeat"/>
    <property type="match status" value="1"/>
</dbReference>
<dbReference type="EMBL" id="GDHC01011732">
    <property type="protein sequence ID" value="JAQ06897.1"/>
    <property type="molecule type" value="Transcribed_RNA"/>
</dbReference>
<dbReference type="PANTHER" id="PTHR13389">
    <property type="entry name" value="PUMILIO HOMOLOG 3"/>
    <property type="match status" value="1"/>
</dbReference>
<gene>
    <name evidence="1" type="ORF">g.10493</name>
</gene>
<dbReference type="GO" id="GO:0005730">
    <property type="term" value="C:nucleolus"/>
    <property type="evidence" value="ECO:0007669"/>
    <property type="project" value="TreeGrafter"/>
</dbReference>
<dbReference type="GO" id="GO:0003729">
    <property type="term" value="F:mRNA binding"/>
    <property type="evidence" value="ECO:0007669"/>
    <property type="project" value="TreeGrafter"/>
</dbReference>
<name>A0A146LJ94_LYGHE</name>
<proteinExistence type="predicted"/>
<dbReference type="AlphaFoldDB" id="A0A146LJ94"/>
<dbReference type="GO" id="GO:0006417">
    <property type="term" value="P:regulation of translation"/>
    <property type="evidence" value="ECO:0007669"/>
    <property type="project" value="TreeGrafter"/>
</dbReference>
<organism evidence="1">
    <name type="scientific">Lygus hesperus</name>
    <name type="common">Western plant bug</name>
    <dbReference type="NCBI Taxonomy" id="30085"/>
    <lineage>
        <taxon>Eukaryota</taxon>
        <taxon>Metazoa</taxon>
        <taxon>Ecdysozoa</taxon>
        <taxon>Arthropoda</taxon>
        <taxon>Hexapoda</taxon>
        <taxon>Insecta</taxon>
        <taxon>Pterygota</taxon>
        <taxon>Neoptera</taxon>
        <taxon>Paraneoptera</taxon>
        <taxon>Hemiptera</taxon>
        <taxon>Heteroptera</taxon>
        <taxon>Panheteroptera</taxon>
        <taxon>Cimicomorpha</taxon>
        <taxon>Miridae</taxon>
        <taxon>Mirini</taxon>
        <taxon>Lygus</taxon>
    </lineage>
</organism>
<protein>
    <submittedName>
        <fullName evidence="1">Uncharacterized protein</fullName>
    </submittedName>
</protein>
<dbReference type="PANTHER" id="PTHR13389:SF0">
    <property type="entry name" value="PUMILIO HOMOLOG 3"/>
    <property type="match status" value="1"/>
</dbReference>
<sequence>MFANDAYAHYGVNALIRHAPHALFQRLIQENILPAVHTLISHKFAITVLHSVYSSKWCSAHQRQLLIMAIYKDNMTVMSTWTNFPDLYEVIRANQSIQKRLLTQLFDLCDKLVSQKDAIGFPFVQRLLYIYLRCGVQAEMAELCDTIRPHLPNLILLSVEGALLTSVVFALS</sequence>
<accession>A0A146LJ94</accession>
<dbReference type="InterPro" id="IPR011989">
    <property type="entry name" value="ARM-like"/>
</dbReference>
<dbReference type="Gene3D" id="1.25.10.10">
    <property type="entry name" value="Leucine-rich Repeat Variant"/>
    <property type="match status" value="1"/>
</dbReference>
<evidence type="ECO:0000313" key="1">
    <source>
        <dbReference type="EMBL" id="JAQ06897.1"/>
    </source>
</evidence>
<dbReference type="InterPro" id="IPR040059">
    <property type="entry name" value="PUM3"/>
</dbReference>
<dbReference type="InterPro" id="IPR016024">
    <property type="entry name" value="ARM-type_fold"/>
</dbReference>
<reference evidence="1" key="1">
    <citation type="journal article" date="2016" name="Gigascience">
        <title>De novo construction of an expanded transcriptome assembly for the western tarnished plant bug, Lygus hesperus.</title>
        <authorList>
            <person name="Tassone E.E."/>
            <person name="Geib S.M."/>
            <person name="Hall B."/>
            <person name="Fabrick J.A."/>
            <person name="Brent C.S."/>
            <person name="Hull J.J."/>
        </authorList>
    </citation>
    <scope>NUCLEOTIDE SEQUENCE</scope>
</reference>